<accession>X6NNW7</accession>
<protein>
    <submittedName>
        <fullName evidence="1">Uncharacterized protein</fullName>
    </submittedName>
</protein>
<comment type="caution">
    <text evidence="1">The sequence shown here is derived from an EMBL/GenBank/DDBJ whole genome shotgun (WGS) entry which is preliminary data.</text>
</comment>
<gene>
    <name evidence="1" type="ORF">RFI_09181</name>
</gene>
<name>X6NNW7_RETFI</name>
<reference evidence="1 2" key="1">
    <citation type="journal article" date="2013" name="Curr. Biol.">
        <title>The Genome of the Foraminiferan Reticulomyxa filosa.</title>
        <authorList>
            <person name="Glockner G."/>
            <person name="Hulsmann N."/>
            <person name="Schleicher M."/>
            <person name="Noegel A.A."/>
            <person name="Eichinger L."/>
            <person name="Gallinger C."/>
            <person name="Pawlowski J."/>
            <person name="Sierra R."/>
            <person name="Euteneuer U."/>
            <person name="Pillet L."/>
            <person name="Moustafa A."/>
            <person name="Platzer M."/>
            <person name="Groth M."/>
            <person name="Szafranski K."/>
            <person name="Schliwa M."/>
        </authorList>
    </citation>
    <scope>NUCLEOTIDE SEQUENCE [LARGE SCALE GENOMIC DNA]</scope>
</reference>
<proteinExistence type="predicted"/>
<evidence type="ECO:0000313" key="1">
    <source>
        <dbReference type="EMBL" id="ETO27960.1"/>
    </source>
</evidence>
<sequence length="484" mass="55331">MRNIIKSLRSNCISSDNKTCEEENLEAILLTRLNHLLNVLDSNFLHEDAATSGTSKKMGKGKHKREQKEISKDHIFKYVVGIISEMAQFRHATLCTTFTQSHLTSKLIIGCAETLPTDNRASVTVLCLCNWCETNNIPISVRNSVSSKRLDKALGDSLVTIHLEAFFVFTCLDLKKNASKKRKKEMINPQSIWEEVVVMLADENVLSQLMAIINLKHVATEIGLLKVKIWSANTLQFSKPIKQKKLLLGACKISTDLMATATKYVSVYEQSLLRHVSAVHTSGDVENKVVIVLILSLLHIIHPQYEWKEETIDWMEQIEGEHEDLHMNLLSCWLCLWHTVTKRDRQVDQSSDANDDNQKQILDIWASRLQSILADFYSNENTKIPALFQQYKHLAKYWSNLLGTPIDYISSLLHLLFQFTPGRNVCTMCRLCIIFTHKKIKIKNTLKLHTKYADTCLDTHLGDPVYCCCICSPKTKRISLRHHI</sequence>
<keyword evidence="2" id="KW-1185">Reference proteome</keyword>
<dbReference type="AlphaFoldDB" id="X6NNW7"/>
<evidence type="ECO:0000313" key="2">
    <source>
        <dbReference type="Proteomes" id="UP000023152"/>
    </source>
</evidence>
<dbReference type="Proteomes" id="UP000023152">
    <property type="component" value="Unassembled WGS sequence"/>
</dbReference>
<organism evidence="1 2">
    <name type="scientific">Reticulomyxa filosa</name>
    <dbReference type="NCBI Taxonomy" id="46433"/>
    <lineage>
        <taxon>Eukaryota</taxon>
        <taxon>Sar</taxon>
        <taxon>Rhizaria</taxon>
        <taxon>Retaria</taxon>
        <taxon>Foraminifera</taxon>
        <taxon>Monothalamids</taxon>
        <taxon>Reticulomyxidae</taxon>
        <taxon>Reticulomyxa</taxon>
    </lineage>
</organism>
<dbReference type="EMBL" id="ASPP01006947">
    <property type="protein sequence ID" value="ETO27960.1"/>
    <property type="molecule type" value="Genomic_DNA"/>
</dbReference>